<feature type="transmembrane region" description="Helical" evidence="2">
    <location>
        <begin position="50"/>
        <end position="73"/>
    </location>
</feature>
<dbReference type="AlphaFoldDB" id="A0A117IWS5"/>
<dbReference type="OrthoDB" id="3539228at2"/>
<comment type="caution">
    <text evidence="3">The sequence shown here is derived from an EMBL/GenBank/DDBJ whole genome shotgun (WGS) entry which is preliminary data.</text>
</comment>
<keyword evidence="2" id="KW-0472">Membrane</keyword>
<keyword evidence="4" id="KW-1185">Reference proteome</keyword>
<dbReference type="EMBL" id="LNSV01000018">
    <property type="protein sequence ID" value="KUH38977.1"/>
    <property type="molecule type" value="Genomic_DNA"/>
</dbReference>
<gene>
    <name evidence="3" type="ORF">ATE80_09845</name>
</gene>
<keyword evidence="2" id="KW-0812">Transmembrane</keyword>
<keyword evidence="2" id="KW-1133">Transmembrane helix</keyword>
<evidence type="ECO:0000256" key="2">
    <source>
        <dbReference type="SAM" id="Phobius"/>
    </source>
</evidence>
<reference evidence="3 4" key="1">
    <citation type="submission" date="2015-11" db="EMBL/GenBank/DDBJ databases">
        <title>Genome-wide analysis reveals the secondary metabolome in Streptomyces kanasensis ZX01.</title>
        <authorList>
            <person name="Zhang G."/>
            <person name="Han L."/>
            <person name="Feng J."/>
            <person name="Zhang X."/>
        </authorList>
    </citation>
    <scope>NUCLEOTIDE SEQUENCE [LARGE SCALE GENOMIC DNA]</scope>
    <source>
        <strain evidence="3 4">ZX01</strain>
    </source>
</reference>
<organism evidence="3 4">
    <name type="scientific">Streptomyces kanasensis</name>
    <dbReference type="NCBI Taxonomy" id="936756"/>
    <lineage>
        <taxon>Bacteria</taxon>
        <taxon>Bacillati</taxon>
        <taxon>Actinomycetota</taxon>
        <taxon>Actinomycetes</taxon>
        <taxon>Kitasatosporales</taxon>
        <taxon>Streptomycetaceae</taxon>
        <taxon>Streptomyces</taxon>
    </lineage>
</organism>
<dbReference type="Proteomes" id="UP000054011">
    <property type="component" value="Unassembled WGS sequence"/>
</dbReference>
<evidence type="ECO:0000313" key="3">
    <source>
        <dbReference type="EMBL" id="KUH38977.1"/>
    </source>
</evidence>
<name>A0A117IWS5_9ACTN</name>
<protein>
    <submittedName>
        <fullName evidence="3">Uncharacterized protein</fullName>
    </submittedName>
</protein>
<dbReference type="STRING" id="936756.ATE80_09845"/>
<sequence>MFAVLWGAALQERSPDGMLGRVYALDALLSQALMPVCVAAGFLLGVLSPAALTAFAGCALVVTVVAVLPVPGVPTLGAPTKREPAGTRSGTPL</sequence>
<dbReference type="RefSeq" id="WP_058941783.1">
    <property type="nucleotide sequence ID" value="NZ_LNSV01000018.1"/>
</dbReference>
<evidence type="ECO:0000313" key="4">
    <source>
        <dbReference type="Proteomes" id="UP000054011"/>
    </source>
</evidence>
<accession>A0A117IWS5</accession>
<proteinExistence type="predicted"/>
<feature type="transmembrane region" description="Helical" evidence="2">
    <location>
        <begin position="22"/>
        <end position="44"/>
    </location>
</feature>
<evidence type="ECO:0000256" key="1">
    <source>
        <dbReference type="SAM" id="MobiDB-lite"/>
    </source>
</evidence>
<feature type="region of interest" description="Disordered" evidence="1">
    <location>
        <begin position="72"/>
        <end position="93"/>
    </location>
</feature>